<dbReference type="RefSeq" id="XP_003094234.2">
    <property type="nucleotide sequence ID" value="XM_003094186.2"/>
</dbReference>
<feature type="transmembrane region" description="Helical" evidence="1">
    <location>
        <begin position="120"/>
        <end position="139"/>
    </location>
</feature>
<dbReference type="InParanoid" id="E3NBM0"/>
<gene>
    <name evidence="2" type="ORF">CRE_10604</name>
</gene>
<feature type="transmembrane region" description="Helical" evidence="1">
    <location>
        <begin position="88"/>
        <end position="108"/>
    </location>
</feature>
<dbReference type="Proteomes" id="UP000008281">
    <property type="component" value="Unassembled WGS sequence"/>
</dbReference>
<dbReference type="GeneID" id="9812510"/>
<protein>
    <submittedName>
        <fullName evidence="2">Uncharacterized protein</fullName>
    </submittedName>
</protein>
<dbReference type="AlphaFoldDB" id="E3NBM0"/>
<proteinExistence type="predicted"/>
<sequence>MIIFKAIRDIMFSLEVEDIYKKDLILQSGAAIFNGTVAIFMLEFVDMDPEIMYLCQHFFMHISFDIFSVICINLRWHKIEDISYVKSGILSLLLGIFTFKIVTMDTIYTKQGEINCFDKMFLATCVFTWIAGVVFYMAWNGEVVRRFGKYYSAKNEESDVEYGTEEDGIEEEDVEAVID</sequence>
<dbReference type="KEGG" id="crq:GCK72_011332"/>
<accession>E3NBM0</accession>
<dbReference type="EMBL" id="DS268586">
    <property type="protein sequence ID" value="EFO92034.1"/>
    <property type="molecule type" value="Genomic_DNA"/>
</dbReference>
<keyword evidence="3" id="KW-1185">Reference proteome</keyword>
<reference evidence="2" key="1">
    <citation type="submission" date="2007-07" db="EMBL/GenBank/DDBJ databases">
        <title>PCAP assembly of the Caenorhabditis remanei genome.</title>
        <authorList>
            <consortium name="The Caenorhabditis remanei Sequencing Consortium"/>
            <person name="Wilson R.K."/>
        </authorList>
    </citation>
    <scope>NUCLEOTIDE SEQUENCE [LARGE SCALE GENOMIC DNA]</scope>
    <source>
        <strain evidence="2">PB4641</strain>
    </source>
</reference>
<keyword evidence="1" id="KW-1133">Transmembrane helix</keyword>
<dbReference type="HOGENOM" id="CLU_1504826_0_0_1"/>
<evidence type="ECO:0000256" key="1">
    <source>
        <dbReference type="SAM" id="Phobius"/>
    </source>
</evidence>
<evidence type="ECO:0000313" key="3">
    <source>
        <dbReference type="Proteomes" id="UP000008281"/>
    </source>
</evidence>
<feature type="transmembrane region" description="Helical" evidence="1">
    <location>
        <begin position="24"/>
        <end position="45"/>
    </location>
</feature>
<dbReference type="CTD" id="9812510"/>
<feature type="transmembrane region" description="Helical" evidence="1">
    <location>
        <begin position="51"/>
        <end position="76"/>
    </location>
</feature>
<organism evidence="3">
    <name type="scientific">Caenorhabditis remanei</name>
    <name type="common">Caenorhabditis vulgaris</name>
    <dbReference type="NCBI Taxonomy" id="31234"/>
    <lineage>
        <taxon>Eukaryota</taxon>
        <taxon>Metazoa</taxon>
        <taxon>Ecdysozoa</taxon>
        <taxon>Nematoda</taxon>
        <taxon>Chromadorea</taxon>
        <taxon>Rhabditida</taxon>
        <taxon>Rhabditina</taxon>
        <taxon>Rhabditomorpha</taxon>
        <taxon>Rhabditoidea</taxon>
        <taxon>Rhabditidae</taxon>
        <taxon>Peloderinae</taxon>
        <taxon>Caenorhabditis</taxon>
    </lineage>
</organism>
<keyword evidence="1" id="KW-0472">Membrane</keyword>
<evidence type="ECO:0000313" key="2">
    <source>
        <dbReference type="EMBL" id="EFO92034.1"/>
    </source>
</evidence>
<keyword evidence="1" id="KW-0812">Transmembrane</keyword>
<name>E3NBM0_CAERE</name>